<protein>
    <submittedName>
        <fullName evidence="2">Uncharacterized protein</fullName>
    </submittedName>
</protein>
<dbReference type="AlphaFoldDB" id="A0A146K1M5"/>
<organism evidence="2">
    <name type="scientific">Trepomonas sp. PC1</name>
    <dbReference type="NCBI Taxonomy" id="1076344"/>
    <lineage>
        <taxon>Eukaryota</taxon>
        <taxon>Metamonada</taxon>
        <taxon>Diplomonadida</taxon>
        <taxon>Hexamitidae</taxon>
        <taxon>Hexamitinae</taxon>
        <taxon>Trepomonas</taxon>
    </lineage>
</organism>
<evidence type="ECO:0000256" key="1">
    <source>
        <dbReference type="SAM" id="MobiDB-lite"/>
    </source>
</evidence>
<feature type="compositionally biased region" description="Polar residues" evidence="1">
    <location>
        <begin position="197"/>
        <end position="210"/>
    </location>
</feature>
<feature type="compositionally biased region" description="Polar residues" evidence="1">
    <location>
        <begin position="247"/>
        <end position="260"/>
    </location>
</feature>
<feature type="region of interest" description="Disordered" evidence="1">
    <location>
        <begin position="197"/>
        <end position="217"/>
    </location>
</feature>
<feature type="compositionally biased region" description="Low complexity" evidence="1">
    <location>
        <begin position="86"/>
        <end position="103"/>
    </location>
</feature>
<feature type="region of interest" description="Disordered" evidence="1">
    <location>
        <begin position="86"/>
        <end position="111"/>
    </location>
</feature>
<accession>A0A146K1M5</accession>
<reference evidence="2" key="1">
    <citation type="submission" date="2015-07" db="EMBL/GenBank/DDBJ databases">
        <title>Adaptation to a free-living lifestyle via gene acquisitions in the diplomonad Trepomonas sp. PC1.</title>
        <authorList>
            <person name="Xu F."/>
            <person name="Jerlstrom-Hultqvist J."/>
            <person name="Kolisko M."/>
            <person name="Simpson A.G.B."/>
            <person name="Roger A.J."/>
            <person name="Svard S.G."/>
            <person name="Andersson J.O."/>
        </authorList>
    </citation>
    <scope>NUCLEOTIDE SEQUENCE</scope>
    <source>
        <strain evidence="2">PC1</strain>
    </source>
</reference>
<gene>
    <name evidence="2" type="ORF">TPC1_31076</name>
</gene>
<feature type="compositionally biased region" description="Basic and acidic residues" evidence="1">
    <location>
        <begin position="261"/>
        <end position="270"/>
    </location>
</feature>
<sequence length="420" mass="48424">YKMLNSQNQQKSQLNQSKYQITQPINSQLNVKNEINSSNNQIKISNIEVVQKQEKLNLQNAEDQKADQFKSKEKTEFVQQNFQENPQQIQEQQKIEQQQQIHNSPYQSQPDSNQFLHQKQVQINNPPAQEVIQPEIQPQKHTDIQVQPVQAVQEQNTDHFDYAAAINKMTNKNEAAKVANPIEQNPIPTTLQIPAQQLQAEQHQTIQPNPDNIKKPDLKNAVEAPQSQNSIQNMVEMLKNEPKKGENPSQIQIQPTQTSENPKHQKEDKAKEIRKALEKVQFPMMVGKDIQFRGFSLQNSELDITISKAKLSVASDIIEEMVTMNVSEIYFYLDQEDLKHIPKLLSKKYVKYDQEIEIIKGEAVQQELEVQIGKGCKRNDIEFLIDNTEIREGEIVLEIVGKKKSIVVITILKEFLKIIQ</sequence>
<dbReference type="EMBL" id="GDID01007177">
    <property type="protein sequence ID" value="JAP89429.1"/>
    <property type="molecule type" value="Transcribed_RNA"/>
</dbReference>
<evidence type="ECO:0000313" key="2">
    <source>
        <dbReference type="EMBL" id="JAP89429.1"/>
    </source>
</evidence>
<feature type="non-terminal residue" evidence="2">
    <location>
        <position position="420"/>
    </location>
</feature>
<proteinExistence type="predicted"/>
<feature type="region of interest" description="Disordered" evidence="1">
    <location>
        <begin position="241"/>
        <end position="270"/>
    </location>
</feature>
<name>A0A146K1M5_9EUKA</name>
<feature type="non-terminal residue" evidence="2">
    <location>
        <position position="1"/>
    </location>
</feature>